<protein>
    <submittedName>
        <fullName evidence="4">EOG090X08VB</fullName>
    </submittedName>
</protein>
<feature type="domain" description="Borealin N-terminal" evidence="2">
    <location>
        <begin position="560"/>
        <end position="609"/>
    </location>
</feature>
<feature type="domain" description="Suppressor APC" evidence="3">
    <location>
        <begin position="10"/>
        <end position="88"/>
    </location>
</feature>
<dbReference type="EMBL" id="LR006233">
    <property type="protein sequence ID" value="SVE75852.1"/>
    <property type="molecule type" value="mRNA"/>
</dbReference>
<name>A0A4Y7M758_9CRUS</name>
<dbReference type="InterPro" id="IPR011992">
    <property type="entry name" value="EF-hand-dom_pair"/>
</dbReference>
<evidence type="ECO:0000259" key="3">
    <source>
        <dbReference type="Pfam" id="PF25825"/>
    </source>
</evidence>
<dbReference type="AlphaFoldDB" id="A0A4Y7M758"/>
<proteinExistence type="evidence at transcript level"/>
<evidence type="ECO:0000256" key="1">
    <source>
        <dbReference type="SAM" id="Coils"/>
    </source>
</evidence>
<dbReference type="PANTHER" id="PTHR14907">
    <property type="entry name" value="FI14130P"/>
    <property type="match status" value="1"/>
</dbReference>
<sequence>MASTSAALEGLPKQFVVSMKTLFDVMDDRNSGFVKLTDLENFWSEEGLSGLPKGVIESLRKVTPTSGLLSFERFCAGLKICLLRYQSDQQKVDFKIPLRSPSAPILDLENGSTPPPIPPPIHPRSPTATVRPNNALMLHSRTLSMPLLAASQQTATEEEPPPVPVHMRKPETSMAIKERRAGIHSVYGNVPLFRNTPPPLVPMMGPPKPPRVVQASAPQNNVITNGALMMRTRSEISARSIAPNKGTSIENKNPLPVASIAERLIAKAEVRTALQQWQLAQMDSEKNGIHMLEQERQVLTSGLQALDRARDWFNSQLIDVKDRIKSFGKSTIGSNDYSTDAASERLGFKISRIDEVSRQLLVLVENADRGFPAHMNLALADRKKFIKPSGDGVIDENSEEEVNRILRRLKTQNHQLTEEVGRKSERITMLEKEKGSLIRELFQVRSQPSNRIIGSHHIADDNTLIPGTRFTQRNLPIPPNWDIVYVNRVKQTEAEPYLPLSACRYGNGHDLLRSELATLSLAKQDCTPPAKDKENCFPSSVRERASFDDDQQQQIIALRKDYDQNVAMTIKDMLANKQMMIEKLTLPFCTVLVKMPIKIKKMKWADYLKMKENPSEQTSNMLPLNGKLPQESNPDLHTFAVPNGLSKMETPALRCSSRLAKKKIPIITPKFDPSTGTIINKRLPKPGEVTIYEMPCSFHKHVLFSLKGSPVASNTNSTKLTVRELSNLVATEDKDLVDAFLKNPETFNTFKAFEKTYNSHKMRKE</sequence>
<dbReference type="Pfam" id="PF11414">
    <property type="entry name" value="Suppressor_APC"/>
    <property type="match status" value="1"/>
</dbReference>
<dbReference type="InterPro" id="IPR026828">
    <property type="entry name" value="SAPC2_1/2"/>
</dbReference>
<dbReference type="SUPFAM" id="SSF47473">
    <property type="entry name" value="EF-hand"/>
    <property type="match status" value="1"/>
</dbReference>
<evidence type="ECO:0000313" key="4">
    <source>
        <dbReference type="EMBL" id="SVE75852.1"/>
    </source>
</evidence>
<accession>A0A4Y7M758</accession>
<organism evidence="4">
    <name type="scientific">Daphnia hispanica</name>
    <dbReference type="NCBI Taxonomy" id="575233"/>
    <lineage>
        <taxon>Eukaryota</taxon>
        <taxon>Metazoa</taxon>
        <taxon>Ecdysozoa</taxon>
        <taxon>Arthropoda</taxon>
        <taxon>Crustacea</taxon>
        <taxon>Branchiopoda</taxon>
        <taxon>Diplostraca</taxon>
        <taxon>Cladocera</taxon>
        <taxon>Anomopoda</taxon>
        <taxon>Daphniidae</taxon>
        <taxon>Daphnia</taxon>
    </lineage>
</organism>
<feature type="coiled-coil region" evidence="1">
    <location>
        <begin position="399"/>
        <end position="433"/>
    </location>
</feature>
<dbReference type="InterPro" id="IPR018851">
    <property type="entry name" value="Borealin_N"/>
</dbReference>
<dbReference type="Pfam" id="PF25825">
    <property type="entry name" value="SAPC2_N"/>
    <property type="match status" value="1"/>
</dbReference>
<dbReference type="InterPro" id="IPR057953">
    <property type="entry name" value="SAPC2_N"/>
</dbReference>
<dbReference type="PANTHER" id="PTHR14907:SF2">
    <property type="entry name" value="SUPPRESSOR APC DOMAIN-CONTAINING PROTEIN 2"/>
    <property type="match status" value="1"/>
</dbReference>
<gene>
    <name evidence="4" type="primary">EOG090X08VB</name>
</gene>
<keyword evidence="1" id="KW-0175">Coiled coil</keyword>
<dbReference type="Pfam" id="PF10444">
    <property type="entry name" value="Nbl1_Borealin_N"/>
    <property type="match status" value="1"/>
</dbReference>
<reference evidence="4" key="1">
    <citation type="submission" date="2018-08" db="EMBL/GenBank/DDBJ databases">
        <authorList>
            <person name="Cornetti L."/>
        </authorList>
    </citation>
    <scope>NUCLEOTIDE SEQUENCE</scope>
    <source>
        <strain evidence="4">PT-GA-1</strain>
    </source>
</reference>
<evidence type="ECO:0000259" key="2">
    <source>
        <dbReference type="Pfam" id="PF10444"/>
    </source>
</evidence>
<dbReference type="Gene3D" id="6.10.250.1900">
    <property type="match status" value="1"/>
</dbReference>